<feature type="region of interest" description="Disordered" evidence="1">
    <location>
        <begin position="16"/>
        <end position="37"/>
    </location>
</feature>
<gene>
    <name evidence="2" type="ORF">LAESUDRAFT_754695</name>
</gene>
<dbReference type="STRING" id="1314785.A0A165HUF2"/>
<dbReference type="AlphaFoldDB" id="A0A165HUF2"/>
<dbReference type="Proteomes" id="UP000076871">
    <property type="component" value="Unassembled WGS sequence"/>
</dbReference>
<evidence type="ECO:0000313" key="2">
    <source>
        <dbReference type="EMBL" id="KZT12201.1"/>
    </source>
</evidence>
<proteinExistence type="predicted"/>
<dbReference type="GeneID" id="63828952"/>
<name>A0A165HUF2_9APHY</name>
<keyword evidence="3" id="KW-1185">Reference proteome</keyword>
<evidence type="ECO:0000256" key="1">
    <source>
        <dbReference type="SAM" id="MobiDB-lite"/>
    </source>
</evidence>
<dbReference type="RefSeq" id="XP_040769849.1">
    <property type="nucleotide sequence ID" value="XM_040911924.1"/>
</dbReference>
<reference evidence="2 3" key="1">
    <citation type="journal article" date="2016" name="Mol. Biol. Evol.">
        <title>Comparative Genomics of Early-Diverging Mushroom-Forming Fungi Provides Insights into the Origins of Lignocellulose Decay Capabilities.</title>
        <authorList>
            <person name="Nagy L.G."/>
            <person name="Riley R."/>
            <person name="Tritt A."/>
            <person name="Adam C."/>
            <person name="Daum C."/>
            <person name="Floudas D."/>
            <person name="Sun H."/>
            <person name="Yadav J.S."/>
            <person name="Pangilinan J."/>
            <person name="Larsson K.H."/>
            <person name="Matsuura K."/>
            <person name="Barry K."/>
            <person name="Labutti K."/>
            <person name="Kuo R."/>
            <person name="Ohm R.A."/>
            <person name="Bhattacharya S.S."/>
            <person name="Shirouzu T."/>
            <person name="Yoshinaga Y."/>
            <person name="Martin F.M."/>
            <person name="Grigoriev I.V."/>
            <person name="Hibbett D.S."/>
        </authorList>
    </citation>
    <scope>NUCLEOTIDE SEQUENCE [LARGE SCALE GENOMIC DNA]</scope>
    <source>
        <strain evidence="2 3">93-53</strain>
    </source>
</reference>
<protein>
    <submittedName>
        <fullName evidence="2">Uncharacterized protein</fullName>
    </submittedName>
</protein>
<evidence type="ECO:0000313" key="3">
    <source>
        <dbReference type="Proteomes" id="UP000076871"/>
    </source>
</evidence>
<sequence length="233" mass="26744">MGRRAKYRTLGERLAAKREQQKKYTQSARGRARRAIQNKKTYSARTGLYPSPFHHTIHGLPSEIITLARRAFQVGSPLQHSYDLGIWTQPFALQIPDELKKIPEADELFDDDQYDEDELASGLHIANLERLIEAGWMRLERWSDESEKEALLVEMNDEIVQRLEAWQRRAGEEDRHGSLLADVAHSVGIEWSAKILCCLKVEQQIGIAGSEEIERAWRAGQLPWQCKAADEIQ</sequence>
<dbReference type="EMBL" id="KV427606">
    <property type="protein sequence ID" value="KZT12201.1"/>
    <property type="molecule type" value="Genomic_DNA"/>
</dbReference>
<accession>A0A165HUF2</accession>
<dbReference type="InParanoid" id="A0A165HUF2"/>
<dbReference type="OrthoDB" id="2794748at2759"/>
<organism evidence="2 3">
    <name type="scientific">Laetiporus sulphureus 93-53</name>
    <dbReference type="NCBI Taxonomy" id="1314785"/>
    <lineage>
        <taxon>Eukaryota</taxon>
        <taxon>Fungi</taxon>
        <taxon>Dikarya</taxon>
        <taxon>Basidiomycota</taxon>
        <taxon>Agaricomycotina</taxon>
        <taxon>Agaricomycetes</taxon>
        <taxon>Polyporales</taxon>
        <taxon>Laetiporus</taxon>
    </lineage>
</organism>